<comment type="function">
    <text evidence="6 7">This protein binds to 23S rRNA in the presence of protein L20.</text>
</comment>
<dbReference type="Proteomes" id="UP000008834">
    <property type="component" value="Chromosome"/>
</dbReference>
<evidence type="ECO:0000256" key="3">
    <source>
        <dbReference type="ARBA" id="ARBA00022884"/>
    </source>
</evidence>
<dbReference type="SUPFAM" id="SSF141091">
    <property type="entry name" value="L21p-like"/>
    <property type="match status" value="1"/>
</dbReference>
<dbReference type="GO" id="GO:0003735">
    <property type="term" value="F:structural constituent of ribosome"/>
    <property type="evidence" value="ECO:0007669"/>
    <property type="project" value="InterPro"/>
</dbReference>
<evidence type="ECO:0000256" key="6">
    <source>
        <dbReference type="HAMAP-Rule" id="MF_01363"/>
    </source>
</evidence>
<dbReference type="HAMAP" id="MF_01363">
    <property type="entry name" value="Ribosomal_bL21"/>
    <property type="match status" value="1"/>
</dbReference>
<dbReference type="AlphaFoldDB" id="A0AA34R4F2"/>
<dbReference type="Pfam" id="PF00829">
    <property type="entry name" value="Ribosomal_L21p"/>
    <property type="match status" value="1"/>
</dbReference>
<dbReference type="InterPro" id="IPR018258">
    <property type="entry name" value="Ribosomal_bL21_CS"/>
</dbReference>
<evidence type="ECO:0000256" key="1">
    <source>
        <dbReference type="ARBA" id="ARBA00008563"/>
    </source>
</evidence>
<keyword evidence="4 6" id="KW-0689">Ribosomal protein</keyword>
<evidence type="ECO:0000256" key="7">
    <source>
        <dbReference type="RuleBase" id="RU000562"/>
    </source>
</evidence>
<proteinExistence type="inferred from homology"/>
<dbReference type="GO" id="GO:0005840">
    <property type="term" value="C:ribosome"/>
    <property type="evidence" value="ECO:0007669"/>
    <property type="project" value="UniProtKB-KW"/>
</dbReference>
<keyword evidence="3 6" id="KW-0694">RNA-binding</keyword>
<dbReference type="InterPro" id="IPR036164">
    <property type="entry name" value="bL21-like_sf"/>
</dbReference>
<dbReference type="PANTHER" id="PTHR21349:SF0">
    <property type="entry name" value="LARGE RIBOSOMAL SUBUNIT PROTEIN BL21M"/>
    <property type="match status" value="1"/>
</dbReference>
<organism evidence="8 9">
    <name type="scientific">Borrelia hermsii (strain HS1 / DAH)</name>
    <dbReference type="NCBI Taxonomy" id="314723"/>
    <lineage>
        <taxon>Bacteria</taxon>
        <taxon>Pseudomonadati</taxon>
        <taxon>Spirochaetota</taxon>
        <taxon>Spirochaetia</taxon>
        <taxon>Spirochaetales</taxon>
        <taxon>Borreliaceae</taxon>
        <taxon>Borrelia</taxon>
    </lineage>
</organism>
<gene>
    <name evidence="6" type="primary">rplU</name>
    <name evidence="8" type="ordered locus">BH0778</name>
</gene>
<name>A0AA34R4F2_BORHD</name>
<dbReference type="InterPro" id="IPR028909">
    <property type="entry name" value="bL21-like"/>
</dbReference>
<keyword evidence="5 6" id="KW-0687">Ribonucleoprotein</keyword>
<sequence>MIVMYALLEIKGKQYKAVMGEMLKIDKIGASEGDKLEFSSVMLVNKDGDVKIGKPYVAGSCVKCSYIEDKRDKKVISYRYRRRKSSERKIGHRQSYSYVLVDDIIVS</sequence>
<dbReference type="GO" id="GO:1990904">
    <property type="term" value="C:ribonucleoprotein complex"/>
    <property type="evidence" value="ECO:0007669"/>
    <property type="project" value="UniProtKB-KW"/>
</dbReference>
<protein>
    <recommendedName>
        <fullName evidence="6">Large ribosomal subunit protein bL21</fullName>
    </recommendedName>
</protein>
<dbReference type="KEGG" id="bhr:BH0778"/>
<dbReference type="PANTHER" id="PTHR21349">
    <property type="entry name" value="50S RIBOSOMAL PROTEIN L21"/>
    <property type="match status" value="1"/>
</dbReference>
<dbReference type="GO" id="GO:0006412">
    <property type="term" value="P:translation"/>
    <property type="evidence" value="ECO:0007669"/>
    <property type="project" value="UniProtKB-UniRule"/>
</dbReference>
<evidence type="ECO:0000256" key="5">
    <source>
        <dbReference type="ARBA" id="ARBA00023274"/>
    </source>
</evidence>
<keyword evidence="2 6" id="KW-0699">rRNA-binding</keyword>
<evidence type="ECO:0000313" key="9">
    <source>
        <dbReference type="Proteomes" id="UP000008834"/>
    </source>
</evidence>
<evidence type="ECO:0000256" key="2">
    <source>
        <dbReference type="ARBA" id="ARBA00022730"/>
    </source>
</evidence>
<evidence type="ECO:0000313" key="8">
    <source>
        <dbReference type="EMBL" id="AAX17274.1"/>
    </source>
</evidence>
<reference evidence="9" key="1">
    <citation type="submission" date="2004-12" db="EMBL/GenBank/DDBJ databases">
        <title>The genome sequence of Borrelia hermsii and Borrelia turicatae: comparative analysis of two agents of endemic N. America relapsing fever.</title>
        <authorList>
            <person name="Porcella S.F."/>
            <person name="Raffel S.J."/>
            <person name="Schrumpf M.E."/>
            <person name="Montgomery B."/>
            <person name="Smith T."/>
            <person name="Schwan T.G."/>
        </authorList>
    </citation>
    <scope>NUCLEOTIDE SEQUENCE [LARGE SCALE GENOMIC DNA]</scope>
    <source>
        <strain evidence="9">HS1 / DAH</strain>
    </source>
</reference>
<comment type="similarity">
    <text evidence="1 6 7">Belongs to the bacterial ribosomal protein bL21 family.</text>
</comment>
<evidence type="ECO:0000256" key="4">
    <source>
        <dbReference type="ARBA" id="ARBA00022980"/>
    </source>
</evidence>
<comment type="subunit">
    <text evidence="6">Part of the 50S ribosomal subunit. Contacts protein L20.</text>
</comment>
<dbReference type="EMBL" id="CP000048">
    <property type="protein sequence ID" value="AAX17274.1"/>
    <property type="molecule type" value="Genomic_DNA"/>
</dbReference>
<dbReference type="GO" id="GO:0005737">
    <property type="term" value="C:cytoplasm"/>
    <property type="evidence" value="ECO:0007669"/>
    <property type="project" value="UniProtKB-ARBA"/>
</dbReference>
<dbReference type="InterPro" id="IPR001787">
    <property type="entry name" value="Ribosomal_bL21"/>
</dbReference>
<dbReference type="PROSITE" id="PS01169">
    <property type="entry name" value="RIBOSOMAL_L21"/>
    <property type="match status" value="1"/>
</dbReference>
<dbReference type="GO" id="GO:0019843">
    <property type="term" value="F:rRNA binding"/>
    <property type="evidence" value="ECO:0007669"/>
    <property type="project" value="UniProtKB-UniRule"/>
</dbReference>
<accession>A0AA34R4F2</accession>
<dbReference type="NCBIfam" id="TIGR00061">
    <property type="entry name" value="L21"/>
    <property type="match status" value="1"/>
</dbReference>